<evidence type="ECO:0000256" key="6">
    <source>
        <dbReference type="ARBA" id="ARBA00048612"/>
    </source>
</evidence>
<keyword evidence="5 7" id="KW-0496">Mitochondrion</keyword>
<evidence type="ECO:0000256" key="7">
    <source>
        <dbReference type="RuleBase" id="RU364114"/>
    </source>
</evidence>
<dbReference type="AlphaFoldDB" id="A0AAN8W9N5"/>
<protein>
    <recommendedName>
        <fullName evidence="7">Protein arginine methyltransferase NDUFAF7</fullName>
        <ecNumber evidence="7">2.1.1.320</ecNumber>
    </recommendedName>
</protein>
<dbReference type="InterPro" id="IPR038375">
    <property type="entry name" value="NDUFAF7_sf"/>
</dbReference>
<comment type="function">
    <text evidence="7">Arginine methyltransferase involved in the assembly or stability of mitochondrial NADH:ubiquinone oxidoreductase complex (complex I).</text>
</comment>
<dbReference type="InterPro" id="IPR003788">
    <property type="entry name" value="NDUFAF7"/>
</dbReference>
<comment type="caution">
    <text evidence="8">The sequence shown here is derived from an EMBL/GenBank/DDBJ whole genome shotgun (WGS) entry which is preliminary data.</text>
</comment>
<keyword evidence="9" id="KW-1185">Reference proteome</keyword>
<dbReference type="Gene3D" id="3.40.50.12710">
    <property type="match status" value="1"/>
</dbReference>
<dbReference type="GO" id="GO:0032981">
    <property type="term" value="P:mitochondrial respiratory chain complex I assembly"/>
    <property type="evidence" value="ECO:0007669"/>
    <property type="project" value="TreeGrafter"/>
</dbReference>
<name>A0AAN8W9N5_HALRR</name>
<sequence length="346" mass="38793">MKEVLVNPVSGYYAAGQDMFGSSGDYTTSPEISQMFGEMVGVWVFNEWYKLGSPKPLQLIEMGPGRGTLMHDVLRVLKQFGVSGNNISIHLIEVSSELSRMQEERLCGSTSPCTENPDDGDYFKRALTQNGAPVFWHRHLAGVPKRFSVFLANEFFDALPVHKFRKTPKGWREVLVDIDEGDGPHHLRYLLSREATPASKILIKNDEKRDDVEVSPDTVRLCGELATRIEEQGGIALIMDYGHDGNLPNTFRAFKNHTLHDPLCEPGSADLTSDVDFSFIKEQVQETLITYGPVTQSFFLVNMGIEQRLHTKLMGRTSVIKSSPVPVKMEAMTQITSLQTTWVLIN</sequence>
<evidence type="ECO:0000256" key="1">
    <source>
        <dbReference type="ARBA" id="ARBA00004173"/>
    </source>
</evidence>
<evidence type="ECO:0000313" key="8">
    <source>
        <dbReference type="EMBL" id="KAK7016750.1"/>
    </source>
</evidence>
<dbReference type="PANTHER" id="PTHR12049">
    <property type="entry name" value="PROTEIN ARGININE METHYLTRANSFERASE NDUFAF7, MITOCHONDRIAL"/>
    <property type="match status" value="1"/>
</dbReference>
<dbReference type="GO" id="GO:0016787">
    <property type="term" value="F:hydrolase activity"/>
    <property type="evidence" value="ECO:0007669"/>
    <property type="project" value="UniProtKB-KW"/>
</dbReference>
<dbReference type="InterPro" id="IPR029063">
    <property type="entry name" value="SAM-dependent_MTases_sf"/>
</dbReference>
<dbReference type="EC" id="2.1.1.320" evidence="7"/>
<evidence type="ECO:0000256" key="4">
    <source>
        <dbReference type="ARBA" id="ARBA00022679"/>
    </source>
</evidence>
<keyword evidence="4 7" id="KW-0808">Transferase</keyword>
<keyword evidence="3 7" id="KW-0489">Methyltransferase</keyword>
<dbReference type="GO" id="GO:0035243">
    <property type="term" value="F:protein-arginine omega-N symmetric methyltransferase activity"/>
    <property type="evidence" value="ECO:0007669"/>
    <property type="project" value="UniProtKB-EC"/>
</dbReference>
<evidence type="ECO:0000256" key="5">
    <source>
        <dbReference type="ARBA" id="ARBA00023128"/>
    </source>
</evidence>
<keyword evidence="8" id="KW-0378">Hydrolase</keyword>
<dbReference type="PANTHER" id="PTHR12049:SF7">
    <property type="entry name" value="PROTEIN ARGININE METHYLTRANSFERASE NDUFAF7, MITOCHONDRIAL"/>
    <property type="match status" value="1"/>
</dbReference>
<gene>
    <name evidence="8" type="primary">NDUFAF7</name>
    <name evidence="8" type="ORF">SK128_022678</name>
</gene>
<dbReference type="SUPFAM" id="SSF53335">
    <property type="entry name" value="S-adenosyl-L-methionine-dependent methyltransferases"/>
    <property type="match status" value="1"/>
</dbReference>
<comment type="catalytic activity">
    <reaction evidence="6 7">
        <text>L-arginyl-[protein] + 2 S-adenosyl-L-methionine = N(omega),N(omega)'-dimethyl-L-arginyl-[protein] + 2 S-adenosyl-L-homocysteine + 2 H(+)</text>
        <dbReference type="Rhea" id="RHEA:48108"/>
        <dbReference type="Rhea" id="RHEA-COMP:10532"/>
        <dbReference type="Rhea" id="RHEA-COMP:11992"/>
        <dbReference type="ChEBI" id="CHEBI:15378"/>
        <dbReference type="ChEBI" id="CHEBI:29965"/>
        <dbReference type="ChEBI" id="CHEBI:57856"/>
        <dbReference type="ChEBI" id="CHEBI:59789"/>
        <dbReference type="ChEBI" id="CHEBI:88221"/>
        <dbReference type="EC" id="2.1.1.320"/>
    </reaction>
</comment>
<dbReference type="EMBL" id="JAXCGZ010023132">
    <property type="protein sequence ID" value="KAK7016750.1"/>
    <property type="molecule type" value="Genomic_DNA"/>
</dbReference>
<comment type="subcellular location">
    <subcellularLocation>
        <location evidence="1 7">Mitochondrion</location>
    </subcellularLocation>
</comment>
<dbReference type="Proteomes" id="UP001381693">
    <property type="component" value="Unassembled WGS sequence"/>
</dbReference>
<organism evidence="8 9">
    <name type="scientific">Halocaridina rubra</name>
    <name type="common">Hawaiian red shrimp</name>
    <dbReference type="NCBI Taxonomy" id="373956"/>
    <lineage>
        <taxon>Eukaryota</taxon>
        <taxon>Metazoa</taxon>
        <taxon>Ecdysozoa</taxon>
        <taxon>Arthropoda</taxon>
        <taxon>Crustacea</taxon>
        <taxon>Multicrustacea</taxon>
        <taxon>Malacostraca</taxon>
        <taxon>Eumalacostraca</taxon>
        <taxon>Eucarida</taxon>
        <taxon>Decapoda</taxon>
        <taxon>Pleocyemata</taxon>
        <taxon>Caridea</taxon>
        <taxon>Atyoidea</taxon>
        <taxon>Atyidae</taxon>
        <taxon>Halocaridina</taxon>
    </lineage>
</organism>
<dbReference type="GO" id="GO:0032259">
    <property type="term" value="P:methylation"/>
    <property type="evidence" value="ECO:0007669"/>
    <property type="project" value="UniProtKB-KW"/>
</dbReference>
<evidence type="ECO:0000256" key="2">
    <source>
        <dbReference type="ARBA" id="ARBA00005891"/>
    </source>
</evidence>
<proteinExistence type="inferred from homology"/>
<dbReference type="Pfam" id="PF02636">
    <property type="entry name" value="Methyltransf_28"/>
    <property type="match status" value="1"/>
</dbReference>
<evidence type="ECO:0000313" key="9">
    <source>
        <dbReference type="Proteomes" id="UP001381693"/>
    </source>
</evidence>
<dbReference type="GO" id="GO:0005739">
    <property type="term" value="C:mitochondrion"/>
    <property type="evidence" value="ECO:0007669"/>
    <property type="project" value="UniProtKB-SubCell"/>
</dbReference>
<evidence type="ECO:0000256" key="3">
    <source>
        <dbReference type="ARBA" id="ARBA00022603"/>
    </source>
</evidence>
<comment type="similarity">
    <text evidence="2 7">Belongs to the NDUFAF7 family.</text>
</comment>
<accession>A0AAN8W9N5</accession>
<reference evidence="8 9" key="1">
    <citation type="submission" date="2023-11" db="EMBL/GenBank/DDBJ databases">
        <title>Halocaridina rubra genome assembly.</title>
        <authorList>
            <person name="Smith C."/>
        </authorList>
    </citation>
    <scope>NUCLEOTIDE SEQUENCE [LARGE SCALE GENOMIC DNA]</scope>
    <source>
        <strain evidence="8">EP-1</strain>
        <tissue evidence="8">Whole</tissue>
    </source>
</reference>